<organism evidence="2">
    <name type="scientific">Ixodes ricinus</name>
    <name type="common">Common tick</name>
    <name type="synonym">Acarus ricinus</name>
    <dbReference type="NCBI Taxonomy" id="34613"/>
    <lineage>
        <taxon>Eukaryota</taxon>
        <taxon>Metazoa</taxon>
        <taxon>Ecdysozoa</taxon>
        <taxon>Arthropoda</taxon>
        <taxon>Chelicerata</taxon>
        <taxon>Arachnida</taxon>
        <taxon>Acari</taxon>
        <taxon>Parasitiformes</taxon>
        <taxon>Ixodida</taxon>
        <taxon>Ixodoidea</taxon>
        <taxon>Ixodidae</taxon>
        <taxon>Ixodinae</taxon>
        <taxon>Ixodes</taxon>
    </lineage>
</organism>
<feature type="signal peptide" evidence="1">
    <location>
        <begin position="1"/>
        <end position="21"/>
    </location>
</feature>
<evidence type="ECO:0008006" key="3">
    <source>
        <dbReference type="Google" id="ProtNLM"/>
    </source>
</evidence>
<dbReference type="AlphaFoldDB" id="A0A6B0UXP9"/>
<dbReference type="EMBL" id="GIFC01012359">
    <property type="protein sequence ID" value="MXU94442.1"/>
    <property type="molecule type" value="Transcribed_RNA"/>
</dbReference>
<feature type="chain" id="PRO_5025474341" description="Secreted protein" evidence="1">
    <location>
        <begin position="22"/>
        <end position="163"/>
    </location>
</feature>
<evidence type="ECO:0000313" key="2">
    <source>
        <dbReference type="EMBL" id="MXU94442.1"/>
    </source>
</evidence>
<sequence>MMVVMMVVMLLQLFTSPFVKDVLESQGEIRGVDGALAPDGEDPVHLLEDLLVPEEGHLVGEHLPKGLDVLLHPLAPPVLQHVVGQVQHGQPVAGLGFLEHLCPNVHDLSVMRTVVDNPECQRLNTVLRVRHGRQFLDQVWFVEGHPCGFEVVRSRCISFFFFL</sequence>
<protein>
    <recommendedName>
        <fullName evidence="3">Secreted protein</fullName>
    </recommendedName>
</protein>
<evidence type="ECO:0000256" key="1">
    <source>
        <dbReference type="SAM" id="SignalP"/>
    </source>
</evidence>
<accession>A0A6B0UXP9</accession>
<keyword evidence="1" id="KW-0732">Signal</keyword>
<reference evidence="2" key="1">
    <citation type="submission" date="2019-12" db="EMBL/GenBank/DDBJ databases">
        <title>An insight into the sialome of adult female Ixodes ricinus ticks feeding for 6 days.</title>
        <authorList>
            <person name="Perner J."/>
            <person name="Ribeiro J.M.C."/>
        </authorList>
    </citation>
    <scope>NUCLEOTIDE SEQUENCE</scope>
    <source>
        <strain evidence="2">Semi-engorged</strain>
        <tissue evidence="2">Salivary glands</tissue>
    </source>
</reference>
<name>A0A6B0UXP9_IXORI</name>
<proteinExistence type="predicted"/>